<gene>
    <name evidence="1" type="ORF">Q4Q50_08790</name>
</gene>
<name>A0ABU3FYD5_9GAMM</name>
<dbReference type="EMBL" id="JAUOES010000008">
    <property type="protein sequence ID" value="MDT3280385.1"/>
    <property type="molecule type" value="Genomic_DNA"/>
</dbReference>
<evidence type="ECO:0000313" key="2">
    <source>
        <dbReference type="Proteomes" id="UP001249505"/>
    </source>
</evidence>
<evidence type="ECO:0000313" key="1">
    <source>
        <dbReference type="EMBL" id="MDT3280385.1"/>
    </source>
</evidence>
<dbReference type="Proteomes" id="UP001249505">
    <property type="component" value="Unassembled WGS sequence"/>
</dbReference>
<reference evidence="1 2" key="1">
    <citation type="submission" date="2023-07" db="EMBL/GenBank/DDBJ databases">
        <title>Novel Shewanella species isolated from Baltic Sea sediments.</title>
        <authorList>
            <person name="Martin-Rodriguez A.J."/>
        </authorList>
    </citation>
    <scope>NUCLEOTIDE SEQUENCE [LARGE SCALE GENOMIC DNA]</scope>
    <source>
        <strain evidence="1 2">SP2S1-2</strain>
    </source>
</reference>
<organism evidence="1 2">
    <name type="scientific">Shewanella scandinavica</name>
    <dbReference type="NCBI Taxonomy" id="3063538"/>
    <lineage>
        <taxon>Bacteria</taxon>
        <taxon>Pseudomonadati</taxon>
        <taxon>Pseudomonadota</taxon>
        <taxon>Gammaproteobacteria</taxon>
        <taxon>Alteromonadales</taxon>
        <taxon>Shewanellaceae</taxon>
        <taxon>Shewanella</taxon>
    </lineage>
</organism>
<keyword evidence="2" id="KW-1185">Reference proteome</keyword>
<proteinExistence type="predicted"/>
<dbReference type="RefSeq" id="WP_311899078.1">
    <property type="nucleotide sequence ID" value="NZ_JAUOES010000008.1"/>
</dbReference>
<protein>
    <submittedName>
        <fullName evidence="1">Uncharacterized protein</fullName>
    </submittedName>
</protein>
<accession>A0ABU3FYD5</accession>
<comment type="caution">
    <text evidence="1">The sequence shown here is derived from an EMBL/GenBank/DDBJ whole genome shotgun (WGS) entry which is preliminary data.</text>
</comment>
<sequence length="363" mass="41949">MDEVKRNIIINSLEKRVSWGIFRVLGTNAKLDFARGLAATANKWREYEMNDIVRDSFLKLDEFYKNHFLYFNKTVSVDEVDHKAFLFIYKNATMVKPSIDAVAINYPYIDENTDLLLSELPCLTHVSEDADGINFVYASVKSMVETFPISVSSLKDTDVFDSLDGVFDIRAKRRITRRYYDSVYLRKSDSTIELKLDTAAYLSKDDTDNSFNLLRDVFYKDLRTVVELDAKNFARLNFFTLIPAIYHNHQDRACELGFCVGDVIHHERLRLGHHDLRQQLFHKAGVEKVSDIQLFRIAVKKVNKIGSEQYNSELYFPGVSRMTGDASPYLSYVVLSDCCSKNDYDYFIQSIKDCKSSYFGSHV</sequence>